<name>G4Z893_PHYSP</name>
<dbReference type="RefSeq" id="XP_009523162.1">
    <property type="nucleotide sequence ID" value="XM_009524867.1"/>
</dbReference>
<evidence type="ECO:0000313" key="2">
    <source>
        <dbReference type="Proteomes" id="UP000002640"/>
    </source>
</evidence>
<organism evidence="1 2">
    <name type="scientific">Phytophthora sojae (strain P6497)</name>
    <name type="common">Soybean stem and root rot agent</name>
    <name type="synonym">Phytophthora megasperma f. sp. glycines</name>
    <dbReference type="NCBI Taxonomy" id="1094619"/>
    <lineage>
        <taxon>Eukaryota</taxon>
        <taxon>Sar</taxon>
        <taxon>Stramenopiles</taxon>
        <taxon>Oomycota</taxon>
        <taxon>Peronosporomycetes</taxon>
        <taxon>Peronosporales</taxon>
        <taxon>Peronosporaceae</taxon>
        <taxon>Phytophthora</taxon>
    </lineage>
</organism>
<dbReference type="STRING" id="1094619.G4Z893"/>
<dbReference type="AlphaFoldDB" id="G4Z893"/>
<gene>
    <name evidence="1" type="ORF">PHYSODRAFT_328545</name>
</gene>
<proteinExistence type="predicted"/>
<sequence>MTFPLRHQPYPTRTLDVGESNLLRRFTNTLTAAALHDYDCFVKDCHGDVTNDTRDAWKLVKHRGGLNIYRDHAVDATCHDKSVAMVEENGRVSSFEPPVPGQIQALLCTGTISGTLDDVMHGVVSPTAEDAMLKSSCIGDNVVDCCVLASILTPTPQDPWRSLTLKWAVNAGPAAVRPFVRARDFTYVKSTGTTTTIDGERKMEDRELVRGNVSLYHVYRQKSPNTVEVHVRAFWQLNGRMHPAIQSYLSVEATISVARIRKCSQMKKLAQLSDSSRSLDSEIDPSCCSLCRRWLGGCFTLDKSCSVCQRVICWRCADSKKLSAYFPHKRQVATKRQTVCCRCVRKADESVVLQLPKAAQRSKTLFSSALSTVSTSSLESRDWNCSERSQVLSSRHLDAARA</sequence>
<dbReference type="PANTHER" id="PTHR13510:SF44">
    <property type="entry name" value="RABENOSYN-5"/>
    <property type="match status" value="1"/>
</dbReference>
<dbReference type="EMBL" id="JH159153">
    <property type="protein sequence ID" value="EGZ20445.1"/>
    <property type="molecule type" value="Genomic_DNA"/>
</dbReference>
<protein>
    <recommendedName>
        <fullName evidence="3">FYVE-type domain-containing protein</fullName>
    </recommendedName>
</protein>
<dbReference type="OMA" id="DWNCSER"/>
<accession>G4Z893</accession>
<evidence type="ECO:0000313" key="1">
    <source>
        <dbReference type="EMBL" id="EGZ20445.1"/>
    </source>
</evidence>
<dbReference type="Proteomes" id="UP000002640">
    <property type="component" value="Unassembled WGS sequence"/>
</dbReference>
<dbReference type="InParanoid" id="G4Z893"/>
<dbReference type="GeneID" id="20645809"/>
<keyword evidence="2" id="KW-1185">Reference proteome</keyword>
<dbReference type="PANTHER" id="PTHR13510">
    <property type="entry name" value="FYVE-FINGER-CONTAINING RAB5 EFFECTOR PROTEIN RABENOSYN-5-RELATED"/>
    <property type="match status" value="1"/>
</dbReference>
<evidence type="ECO:0008006" key="3">
    <source>
        <dbReference type="Google" id="ProtNLM"/>
    </source>
</evidence>
<dbReference type="KEGG" id="psoj:PHYSODRAFT_328545"/>
<reference evidence="1 2" key="1">
    <citation type="journal article" date="2006" name="Science">
        <title>Phytophthora genome sequences uncover evolutionary origins and mechanisms of pathogenesis.</title>
        <authorList>
            <person name="Tyler B.M."/>
            <person name="Tripathy S."/>
            <person name="Zhang X."/>
            <person name="Dehal P."/>
            <person name="Jiang R.H."/>
            <person name="Aerts A."/>
            <person name="Arredondo F.D."/>
            <person name="Baxter L."/>
            <person name="Bensasson D."/>
            <person name="Beynon J.L."/>
            <person name="Chapman J."/>
            <person name="Damasceno C.M."/>
            <person name="Dorrance A.E."/>
            <person name="Dou D."/>
            <person name="Dickerman A.W."/>
            <person name="Dubchak I.L."/>
            <person name="Garbelotto M."/>
            <person name="Gijzen M."/>
            <person name="Gordon S.G."/>
            <person name="Govers F."/>
            <person name="Grunwald N.J."/>
            <person name="Huang W."/>
            <person name="Ivors K.L."/>
            <person name="Jones R.W."/>
            <person name="Kamoun S."/>
            <person name="Krampis K."/>
            <person name="Lamour K.H."/>
            <person name="Lee M.K."/>
            <person name="McDonald W.H."/>
            <person name="Medina M."/>
            <person name="Meijer H.J."/>
            <person name="Nordberg E.K."/>
            <person name="Maclean D.J."/>
            <person name="Ospina-Giraldo M.D."/>
            <person name="Morris P.F."/>
            <person name="Phuntumart V."/>
            <person name="Putnam N.H."/>
            <person name="Rash S."/>
            <person name="Rose J.K."/>
            <person name="Sakihama Y."/>
            <person name="Salamov A.A."/>
            <person name="Savidor A."/>
            <person name="Scheuring C.F."/>
            <person name="Smith B.M."/>
            <person name="Sobral B.W."/>
            <person name="Terry A."/>
            <person name="Torto-Alalibo T.A."/>
            <person name="Win J."/>
            <person name="Xu Z."/>
            <person name="Zhang H."/>
            <person name="Grigoriev I.V."/>
            <person name="Rokhsar D.S."/>
            <person name="Boore J.L."/>
        </authorList>
    </citation>
    <scope>NUCLEOTIDE SEQUENCE [LARGE SCALE GENOMIC DNA]</scope>
    <source>
        <strain evidence="1 2">P6497</strain>
    </source>
</reference>
<dbReference type="InterPro" id="IPR052727">
    <property type="entry name" value="Rab4/Rab5_effector"/>
</dbReference>